<accession>A0A5N6H0A7</accession>
<name>A0A5N6H0A7_ASPFL</name>
<sequence>MTACSPLNSLQGCKLKMLNFDRYLLNIVLHCVSCSVFKGRYCIFSFGMQYRSIHTSV</sequence>
<organism evidence="1">
    <name type="scientific">Aspergillus flavus</name>
    <dbReference type="NCBI Taxonomy" id="5059"/>
    <lineage>
        <taxon>Eukaryota</taxon>
        <taxon>Fungi</taxon>
        <taxon>Dikarya</taxon>
        <taxon>Ascomycota</taxon>
        <taxon>Pezizomycotina</taxon>
        <taxon>Eurotiomycetes</taxon>
        <taxon>Eurotiomycetidae</taxon>
        <taxon>Eurotiales</taxon>
        <taxon>Aspergillaceae</taxon>
        <taxon>Aspergillus</taxon>
        <taxon>Aspergillus subgen. Circumdati</taxon>
    </lineage>
</organism>
<evidence type="ECO:0000313" key="1">
    <source>
        <dbReference type="EMBL" id="KAB8247942.1"/>
    </source>
</evidence>
<dbReference type="Proteomes" id="UP000325434">
    <property type="component" value="Unassembled WGS sequence"/>
</dbReference>
<dbReference type="AlphaFoldDB" id="A0A5N6H0A7"/>
<protein>
    <submittedName>
        <fullName evidence="1">Uncharacterized protein</fullName>
    </submittedName>
</protein>
<reference evidence="1" key="1">
    <citation type="submission" date="2019-04" db="EMBL/GenBank/DDBJ databases">
        <title>Friends and foes A comparative genomics study of 23 Aspergillus species from section Flavi.</title>
        <authorList>
            <consortium name="DOE Joint Genome Institute"/>
            <person name="Kjaerbolling I."/>
            <person name="Vesth T."/>
            <person name="Frisvad J.C."/>
            <person name="Nybo J.L."/>
            <person name="Theobald S."/>
            <person name="Kildgaard S."/>
            <person name="Isbrandt T."/>
            <person name="Kuo A."/>
            <person name="Sato A."/>
            <person name="Lyhne E.K."/>
            <person name="Kogle M.E."/>
            <person name="Wiebenga A."/>
            <person name="Kun R.S."/>
            <person name="Lubbers R.J."/>
            <person name="Makela M.R."/>
            <person name="Barry K."/>
            <person name="Chovatia M."/>
            <person name="Clum A."/>
            <person name="Daum C."/>
            <person name="Haridas S."/>
            <person name="He G."/>
            <person name="LaButti K."/>
            <person name="Lipzen A."/>
            <person name="Mondo S."/>
            <person name="Riley R."/>
            <person name="Salamov A."/>
            <person name="Simmons B.A."/>
            <person name="Magnuson J.K."/>
            <person name="Henrissat B."/>
            <person name="Mortensen U.H."/>
            <person name="Larsen T.O."/>
            <person name="Devries R.P."/>
            <person name="Grigoriev I.V."/>
            <person name="Machida M."/>
            <person name="Baker S.E."/>
            <person name="Andersen M.R."/>
        </authorList>
    </citation>
    <scope>NUCLEOTIDE SEQUENCE [LARGE SCALE GENOMIC DNA]</scope>
    <source>
        <strain evidence="1">CBS 121.62</strain>
    </source>
</reference>
<dbReference type="EMBL" id="ML734584">
    <property type="protein sequence ID" value="KAB8247942.1"/>
    <property type="molecule type" value="Genomic_DNA"/>
</dbReference>
<gene>
    <name evidence="1" type="ORF">BDV35DRAFT_349351</name>
</gene>
<proteinExistence type="predicted"/>